<sequence length="200" mass="23519">MKLTAEQVKQIEVLLAKDIFYKDIRLEMTDHIASYLEETLAEGDDFTTALKQYMNSHHKVKLLTAVREQEKIKDGYYRNYFLRQFVSPKGLLVIASATSTIYIGTLLGPWMYRVCVFLFTLMVIWFLTGFLGLKSQFILRLKEEVQVYYLLPVLLVSQGRRYFEEWPVLPYLEIIGFGLMFTACYFIYLTNKAYKTTKYA</sequence>
<dbReference type="AlphaFoldDB" id="A0A255YVM3"/>
<accession>A0A255YVM3</accession>
<keyword evidence="1" id="KW-1133">Transmembrane helix</keyword>
<evidence type="ECO:0000313" key="2">
    <source>
        <dbReference type="EMBL" id="OYQ33296.1"/>
    </source>
</evidence>
<reference evidence="2 3" key="1">
    <citation type="submission" date="2017-07" db="EMBL/GenBank/DDBJ databases">
        <title>Flavobacterium cyanobacteriorum sp. nov., isolated from cyanobacterial aggregates in a eutrophic lake.</title>
        <authorList>
            <person name="Cai H."/>
        </authorList>
    </citation>
    <scope>NUCLEOTIDE SEQUENCE [LARGE SCALE GENOMIC DNA]</scope>
    <source>
        <strain evidence="2 3">TH021</strain>
    </source>
</reference>
<proteinExistence type="predicted"/>
<feature type="transmembrane region" description="Helical" evidence="1">
    <location>
        <begin position="110"/>
        <end position="133"/>
    </location>
</feature>
<keyword evidence="3" id="KW-1185">Reference proteome</keyword>
<comment type="caution">
    <text evidence="2">The sequence shown here is derived from an EMBL/GenBank/DDBJ whole genome shotgun (WGS) entry which is preliminary data.</text>
</comment>
<feature type="transmembrane region" description="Helical" evidence="1">
    <location>
        <begin position="86"/>
        <end position="104"/>
    </location>
</feature>
<feature type="transmembrane region" description="Helical" evidence="1">
    <location>
        <begin position="169"/>
        <end position="189"/>
    </location>
</feature>
<evidence type="ECO:0000256" key="1">
    <source>
        <dbReference type="SAM" id="Phobius"/>
    </source>
</evidence>
<evidence type="ECO:0000313" key="3">
    <source>
        <dbReference type="Proteomes" id="UP000216605"/>
    </source>
</evidence>
<keyword evidence="1" id="KW-0472">Membrane</keyword>
<dbReference type="Proteomes" id="UP000216605">
    <property type="component" value="Unassembled WGS sequence"/>
</dbReference>
<organism evidence="2 3">
    <name type="scientific">Flavobacterium cyanobacteriorum</name>
    <dbReference type="NCBI Taxonomy" id="2022802"/>
    <lineage>
        <taxon>Bacteria</taxon>
        <taxon>Pseudomonadati</taxon>
        <taxon>Bacteroidota</taxon>
        <taxon>Flavobacteriia</taxon>
        <taxon>Flavobacteriales</taxon>
        <taxon>Flavobacteriaceae</taxon>
        <taxon>Flavobacterium</taxon>
    </lineage>
</organism>
<dbReference type="RefSeq" id="WP_094416235.1">
    <property type="nucleotide sequence ID" value="NZ_NOXV01000299.1"/>
</dbReference>
<dbReference type="OrthoDB" id="1345503at2"/>
<keyword evidence="1" id="KW-0812">Transmembrane</keyword>
<gene>
    <name evidence="2" type="ORF">CHU92_12955</name>
</gene>
<dbReference type="EMBL" id="NOXV01000299">
    <property type="protein sequence ID" value="OYQ33296.1"/>
    <property type="molecule type" value="Genomic_DNA"/>
</dbReference>
<name>A0A255YVM3_9FLAO</name>
<protein>
    <submittedName>
        <fullName evidence="2">Uncharacterized protein</fullName>
    </submittedName>
</protein>